<keyword evidence="3" id="KW-1185">Reference proteome</keyword>
<accession>A0ABY8EZS3</accession>
<dbReference type="RefSeq" id="WP_265681841.1">
    <property type="nucleotide sequence ID" value="NZ_CP120863.1"/>
</dbReference>
<keyword evidence="1" id="KW-0732">Signal</keyword>
<evidence type="ECO:0000313" key="3">
    <source>
        <dbReference type="Proteomes" id="UP001209803"/>
    </source>
</evidence>
<organism evidence="2 3">
    <name type="scientific">Roseibium porphyridii</name>
    <dbReference type="NCBI Taxonomy" id="2866279"/>
    <lineage>
        <taxon>Bacteria</taxon>
        <taxon>Pseudomonadati</taxon>
        <taxon>Pseudomonadota</taxon>
        <taxon>Alphaproteobacteria</taxon>
        <taxon>Hyphomicrobiales</taxon>
        <taxon>Stappiaceae</taxon>
        <taxon>Roseibium</taxon>
    </lineage>
</organism>
<dbReference type="InterPro" id="IPR010642">
    <property type="entry name" value="Invasion_prot_B"/>
</dbReference>
<dbReference type="Proteomes" id="UP001209803">
    <property type="component" value="Chromosome"/>
</dbReference>
<name>A0ABY8EZS3_9HYPH</name>
<sequence length="175" mass="18485">MNQLSHRSAWALLPSSLIAATIACVPPALAQSKANAVVGKNGSDWIVNCGNQSGQASEFCTMSQTVLETQSRKRLVSATIVKDSEAWAMGLLLPHGLDLTSGVAVSIDDGTTTRYPFKTADKHGAYVRVALPSKMIADMKSGQVMRIGVVSAGNQSAKMELSLTGFSGSLELMDR</sequence>
<feature type="chain" id="PRO_5045190354" evidence="1">
    <location>
        <begin position="31"/>
        <end position="175"/>
    </location>
</feature>
<dbReference type="Gene3D" id="2.60.40.1880">
    <property type="entry name" value="Invasion associated locus B (IalB) protein"/>
    <property type="match status" value="1"/>
</dbReference>
<reference evidence="2 3" key="1">
    <citation type="submission" date="2023-03" db="EMBL/GenBank/DDBJ databases">
        <title>Roseibium porphyridii sp. nov. and Roseibium rhodosorbium sp. nov. isolated from marine algae, Porphyridium cruentum and Rhodosorus marinus, respectively.</title>
        <authorList>
            <person name="Lee M.W."/>
            <person name="Choi B.J."/>
            <person name="Lee J.K."/>
            <person name="Choi D.G."/>
            <person name="Baek J.H."/>
            <person name="Bayburt H."/>
            <person name="Kim J.M."/>
            <person name="Han D.M."/>
            <person name="Kim K.H."/>
            <person name="Jeon C.O."/>
        </authorList>
    </citation>
    <scope>NUCLEOTIDE SEQUENCE [LARGE SCALE GENOMIC DNA]</scope>
    <source>
        <strain evidence="2 3">KMA01</strain>
    </source>
</reference>
<dbReference type="Pfam" id="PF06776">
    <property type="entry name" value="IalB"/>
    <property type="match status" value="1"/>
</dbReference>
<feature type="signal peptide" evidence="1">
    <location>
        <begin position="1"/>
        <end position="30"/>
    </location>
</feature>
<dbReference type="PROSITE" id="PS51257">
    <property type="entry name" value="PROKAR_LIPOPROTEIN"/>
    <property type="match status" value="1"/>
</dbReference>
<proteinExistence type="predicted"/>
<protein>
    <submittedName>
        <fullName evidence="2">Invasion associated locus B family protein</fullName>
    </submittedName>
</protein>
<gene>
    <name evidence="2" type="ORF">K1718_14990</name>
</gene>
<evidence type="ECO:0000256" key="1">
    <source>
        <dbReference type="SAM" id="SignalP"/>
    </source>
</evidence>
<dbReference type="InterPro" id="IPR038696">
    <property type="entry name" value="IalB_sf"/>
</dbReference>
<evidence type="ECO:0000313" key="2">
    <source>
        <dbReference type="EMBL" id="WFE87474.1"/>
    </source>
</evidence>
<dbReference type="EMBL" id="CP120863">
    <property type="protein sequence ID" value="WFE87474.1"/>
    <property type="molecule type" value="Genomic_DNA"/>
</dbReference>